<accession>A0A1C5AH23</accession>
<keyword evidence="9" id="KW-1185">Reference proteome</keyword>
<dbReference type="PIRSF" id="PIRSF006648">
    <property type="entry name" value="DrrB"/>
    <property type="match status" value="1"/>
</dbReference>
<feature type="transmembrane region" description="Helical" evidence="6">
    <location>
        <begin position="161"/>
        <end position="181"/>
    </location>
</feature>
<dbReference type="InterPro" id="IPR013525">
    <property type="entry name" value="ABC2_TM"/>
</dbReference>
<comment type="subcellular location">
    <subcellularLocation>
        <location evidence="6">Cell membrane</location>
        <topology evidence="6">Multi-pass membrane protein</topology>
    </subcellularLocation>
    <subcellularLocation>
        <location evidence="1">Membrane</location>
        <topology evidence="1">Multi-pass membrane protein</topology>
    </subcellularLocation>
</comment>
<dbReference type="GO" id="GO:0043190">
    <property type="term" value="C:ATP-binding cassette (ABC) transporter complex"/>
    <property type="evidence" value="ECO:0007669"/>
    <property type="project" value="InterPro"/>
</dbReference>
<feature type="transmembrane region" description="Helical" evidence="6">
    <location>
        <begin position="97"/>
        <end position="125"/>
    </location>
</feature>
<dbReference type="GO" id="GO:0140359">
    <property type="term" value="F:ABC-type transporter activity"/>
    <property type="evidence" value="ECO:0007669"/>
    <property type="project" value="InterPro"/>
</dbReference>
<protein>
    <recommendedName>
        <fullName evidence="6">Transport permease protein</fullName>
    </recommendedName>
</protein>
<evidence type="ECO:0000313" key="9">
    <source>
        <dbReference type="Proteomes" id="UP000199504"/>
    </source>
</evidence>
<reference evidence="9" key="1">
    <citation type="submission" date="2016-06" db="EMBL/GenBank/DDBJ databases">
        <authorList>
            <person name="Varghese N."/>
            <person name="Submissions Spin"/>
        </authorList>
    </citation>
    <scope>NUCLEOTIDE SEQUENCE [LARGE SCALE GENOMIC DNA]</scope>
    <source>
        <strain evidence="9">DSM 44830</strain>
    </source>
</reference>
<dbReference type="Pfam" id="PF01061">
    <property type="entry name" value="ABC2_membrane"/>
    <property type="match status" value="1"/>
</dbReference>
<dbReference type="PANTHER" id="PTHR43229:SF3">
    <property type="entry name" value="ABC-TYPE MULTIDRUG TRANSPORT SYSTEM, PERMEASE COMPONENT"/>
    <property type="match status" value="1"/>
</dbReference>
<evidence type="ECO:0000313" key="8">
    <source>
        <dbReference type="EMBL" id="SCF44552.1"/>
    </source>
</evidence>
<dbReference type="EMBL" id="FMCX01000010">
    <property type="protein sequence ID" value="SCF44552.1"/>
    <property type="molecule type" value="Genomic_DNA"/>
</dbReference>
<dbReference type="InterPro" id="IPR000412">
    <property type="entry name" value="ABC_2_transport"/>
</dbReference>
<gene>
    <name evidence="8" type="ORF">GA0070564_110109</name>
</gene>
<evidence type="ECO:0000256" key="6">
    <source>
        <dbReference type="RuleBase" id="RU361157"/>
    </source>
</evidence>
<sequence>MTWLRSYGLLVRWSAVRLKFVLPLMLIVQTLLAVGIVVGFAFLLPGIDQQTALYLSTGAPALGLIVVGMVLAPQMVAETKTSGTFEYNRTMPVPRSAILAADLSIWLLTSLPGLVLSLIVAALRFDLTLRVSALVVPAVLLVAVTATAIGYAIAYAAPPALASLVSQVIVFFALMFSPVNFPADRLPGWLQAVHQVLPIQYMAEAIRQTLVVPPGGLSATPFLVLAAWCAFGLAVTMKVMTRRS</sequence>
<feature type="transmembrane region" description="Helical" evidence="6">
    <location>
        <begin position="53"/>
        <end position="76"/>
    </location>
</feature>
<dbReference type="InterPro" id="IPR047817">
    <property type="entry name" value="ABC2_TM_bact-type"/>
</dbReference>
<organism evidence="8 9">
    <name type="scientific">Micromonospora mirobrigensis</name>
    <dbReference type="NCBI Taxonomy" id="262898"/>
    <lineage>
        <taxon>Bacteria</taxon>
        <taxon>Bacillati</taxon>
        <taxon>Actinomycetota</taxon>
        <taxon>Actinomycetes</taxon>
        <taxon>Micromonosporales</taxon>
        <taxon>Micromonosporaceae</taxon>
        <taxon>Micromonospora</taxon>
    </lineage>
</organism>
<dbReference type="PANTHER" id="PTHR43229">
    <property type="entry name" value="NODULATION PROTEIN J"/>
    <property type="match status" value="1"/>
</dbReference>
<evidence type="ECO:0000256" key="5">
    <source>
        <dbReference type="ARBA" id="ARBA00023251"/>
    </source>
</evidence>
<dbReference type="Proteomes" id="UP000199504">
    <property type="component" value="Unassembled WGS sequence"/>
</dbReference>
<evidence type="ECO:0000256" key="3">
    <source>
        <dbReference type="ARBA" id="ARBA00022989"/>
    </source>
</evidence>
<keyword evidence="2 6" id="KW-0812">Transmembrane</keyword>
<dbReference type="OrthoDB" id="3699899at2"/>
<feature type="domain" description="ABC transmembrane type-2" evidence="7">
    <location>
        <begin position="14"/>
        <end position="243"/>
    </location>
</feature>
<dbReference type="InterPro" id="IPR051784">
    <property type="entry name" value="Nod_factor_ABC_transporter"/>
</dbReference>
<evidence type="ECO:0000256" key="4">
    <source>
        <dbReference type="ARBA" id="ARBA00023136"/>
    </source>
</evidence>
<feature type="transmembrane region" description="Helical" evidence="6">
    <location>
        <begin position="219"/>
        <end position="240"/>
    </location>
</feature>
<dbReference type="STRING" id="262898.GA0070564_110109"/>
<evidence type="ECO:0000259" key="7">
    <source>
        <dbReference type="PROSITE" id="PS51012"/>
    </source>
</evidence>
<evidence type="ECO:0000256" key="2">
    <source>
        <dbReference type="ARBA" id="ARBA00022692"/>
    </source>
</evidence>
<name>A0A1C5AH23_9ACTN</name>
<keyword evidence="6" id="KW-0813">Transport</keyword>
<feature type="transmembrane region" description="Helical" evidence="6">
    <location>
        <begin position="20"/>
        <end position="47"/>
    </location>
</feature>
<keyword evidence="3 6" id="KW-1133">Transmembrane helix</keyword>
<feature type="transmembrane region" description="Helical" evidence="6">
    <location>
        <begin position="131"/>
        <end position="154"/>
    </location>
</feature>
<dbReference type="PROSITE" id="PS51012">
    <property type="entry name" value="ABC_TM2"/>
    <property type="match status" value="1"/>
</dbReference>
<proteinExistence type="inferred from homology"/>
<dbReference type="RefSeq" id="WP_091614603.1">
    <property type="nucleotide sequence ID" value="NZ_FMCX01000010.1"/>
</dbReference>
<keyword evidence="6" id="KW-1003">Cell membrane</keyword>
<comment type="similarity">
    <text evidence="6">Belongs to the ABC-2 integral membrane protein family.</text>
</comment>
<keyword evidence="5" id="KW-0046">Antibiotic resistance</keyword>
<dbReference type="GO" id="GO:0046677">
    <property type="term" value="P:response to antibiotic"/>
    <property type="evidence" value="ECO:0007669"/>
    <property type="project" value="UniProtKB-KW"/>
</dbReference>
<evidence type="ECO:0000256" key="1">
    <source>
        <dbReference type="ARBA" id="ARBA00004141"/>
    </source>
</evidence>
<dbReference type="AlphaFoldDB" id="A0A1C5AH23"/>
<keyword evidence="4 6" id="KW-0472">Membrane</keyword>